<dbReference type="InterPro" id="IPR000194">
    <property type="entry name" value="ATPase_F1/V1/A1_a/bsu_nucl-bd"/>
</dbReference>
<keyword evidence="9 13" id="KW-0472">Membrane</keyword>
<dbReference type="InterPro" id="IPR036121">
    <property type="entry name" value="ATPase_F1/V1/A1_a/bsu_N_sf"/>
</dbReference>
<dbReference type="EMBL" id="JANUCT010000008">
    <property type="protein sequence ID" value="MCS3903448.1"/>
    <property type="molecule type" value="Genomic_DNA"/>
</dbReference>
<dbReference type="HAMAP" id="MF_01347">
    <property type="entry name" value="ATP_synth_beta_bact"/>
    <property type="match status" value="1"/>
</dbReference>
<gene>
    <name evidence="13" type="primary">atpD</name>
    <name evidence="15" type="ORF">J2T55_001469</name>
</gene>
<accession>A0AAE3HMZ0</accession>
<dbReference type="InterPro" id="IPR024034">
    <property type="entry name" value="ATPase_F1/V1_b/a_C"/>
</dbReference>
<keyword evidence="16" id="KW-1185">Reference proteome</keyword>
<keyword evidence="11 13" id="KW-0066">ATP synthesis</keyword>
<dbReference type="GO" id="GO:0005524">
    <property type="term" value="F:ATP binding"/>
    <property type="evidence" value="ECO:0007669"/>
    <property type="project" value="UniProtKB-UniRule"/>
</dbReference>
<dbReference type="PANTHER" id="PTHR15184">
    <property type="entry name" value="ATP SYNTHASE"/>
    <property type="match status" value="1"/>
</dbReference>
<reference evidence="15" key="1">
    <citation type="submission" date="2022-08" db="EMBL/GenBank/DDBJ databases">
        <title>Genomic Encyclopedia of Type Strains, Phase III (KMG-III): the genomes of soil and plant-associated and newly described type strains.</title>
        <authorList>
            <person name="Whitman W."/>
        </authorList>
    </citation>
    <scope>NUCLEOTIDE SEQUENCE</scope>
    <source>
        <strain evidence="15">HMT 1</strain>
    </source>
</reference>
<proteinExistence type="inferred from homology"/>
<dbReference type="GO" id="GO:0045259">
    <property type="term" value="C:proton-transporting ATP synthase complex"/>
    <property type="evidence" value="ECO:0007669"/>
    <property type="project" value="UniProtKB-KW"/>
</dbReference>
<dbReference type="InterPro" id="IPR055190">
    <property type="entry name" value="ATP-synt_VA_C"/>
</dbReference>
<dbReference type="NCBIfam" id="TIGR01039">
    <property type="entry name" value="atpD"/>
    <property type="match status" value="1"/>
</dbReference>
<dbReference type="AlphaFoldDB" id="A0AAE3HMZ0"/>
<evidence type="ECO:0000256" key="12">
    <source>
        <dbReference type="ARBA" id="ARBA00024342"/>
    </source>
</evidence>
<dbReference type="InterPro" id="IPR020003">
    <property type="entry name" value="ATPase_a/bsu_AS"/>
</dbReference>
<evidence type="ECO:0000259" key="14">
    <source>
        <dbReference type="SMART" id="SM00382"/>
    </source>
</evidence>
<dbReference type="Gene3D" id="1.10.1140.10">
    <property type="entry name" value="Bovine Mitochondrial F1-atpase, Atp Synthase Beta Chain, Chain D, domain 3"/>
    <property type="match status" value="1"/>
</dbReference>
<sequence length="458" mass="49958">MSSGQVVQIIGAVVDVEFPLETLPKVYDALLVEEENLTLEVQQQLGDGIVRTIALGTTDGLQRGVQVKNTGAPISVPVGEKTLGRIMNVLGEPIDEAGPLETDEKWSIHREPPGFTELSSENELLETGIKVIDLVCPFAKGGKVGLFGGAGVGKTVNMMELIRNIAAEHSGYSVFTGVGERTREGNDFFHEMKDSNVLDKVSLVYGQMNEPPGNRLRVGLTGLTLAEKFRDEGRDVLLFIDNIYRFTLAGVEVSALLGRMPSAVGYQPTLAEEMGKLQERITSTKTGSITSVQAVYVPADDLTDPSPATTFAHLDATVVLSRQIAELGIYPAVDPLDSTSRQLDPLVVGQDHYDVARGVQSTLQRYKELRDIIAILGMDELSEEDKLTVSRARKIQRFLSQPFFVAEVFTGSPGKYVPLKDTIKGFKGIINGDYDHLPEQAFYMVGTIEEAEEKGKNL</sequence>
<evidence type="ECO:0000256" key="10">
    <source>
        <dbReference type="ARBA" id="ARBA00023196"/>
    </source>
</evidence>
<evidence type="ECO:0000256" key="7">
    <source>
        <dbReference type="ARBA" id="ARBA00022967"/>
    </source>
</evidence>
<dbReference type="CDD" id="cd18110">
    <property type="entry name" value="ATP-synt_F1_beta_C"/>
    <property type="match status" value="1"/>
</dbReference>
<dbReference type="SUPFAM" id="SSF52540">
    <property type="entry name" value="P-loop containing nucleoside triphosphate hydrolases"/>
    <property type="match status" value="1"/>
</dbReference>
<evidence type="ECO:0000256" key="13">
    <source>
        <dbReference type="HAMAP-Rule" id="MF_01347"/>
    </source>
</evidence>
<dbReference type="PROSITE" id="PS00152">
    <property type="entry name" value="ATPASE_ALPHA_BETA"/>
    <property type="match status" value="1"/>
</dbReference>
<dbReference type="CDD" id="cd01133">
    <property type="entry name" value="F1-ATPase_beta_CD"/>
    <property type="match status" value="1"/>
</dbReference>
<evidence type="ECO:0000256" key="2">
    <source>
        <dbReference type="ARBA" id="ARBA00022448"/>
    </source>
</evidence>
<dbReference type="InterPro" id="IPR004100">
    <property type="entry name" value="ATPase_F1/V1/A1_a/bsu_N"/>
</dbReference>
<evidence type="ECO:0000256" key="4">
    <source>
        <dbReference type="ARBA" id="ARBA00022741"/>
    </source>
</evidence>
<dbReference type="GO" id="GO:0046933">
    <property type="term" value="F:proton-transporting ATP synthase activity, rotational mechanism"/>
    <property type="evidence" value="ECO:0007669"/>
    <property type="project" value="UniProtKB-UniRule"/>
</dbReference>
<dbReference type="InterPro" id="IPR027417">
    <property type="entry name" value="P-loop_NTPase"/>
</dbReference>
<evidence type="ECO:0000256" key="11">
    <source>
        <dbReference type="ARBA" id="ARBA00023310"/>
    </source>
</evidence>
<dbReference type="Proteomes" id="UP001204445">
    <property type="component" value="Unassembled WGS sequence"/>
</dbReference>
<evidence type="ECO:0000256" key="3">
    <source>
        <dbReference type="ARBA" id="ARBA00022475"/>
    </source>
</evidence>
<keyword evidence="3 13" id="KW-1003">Cell membrane</keyword>
<evidence type="ECO:0000313" key="16">
    <source>
        <dbReference type="Proteomes" id="UP001204445"/>
    </source>
</evidence>
<dbReference type="Pfam" id="PF00006">
    <property type="entry name" value="ATP-synt_ab"/>
    <property type="match status" value="1"/>
</dbReference>
<dbReference type="Gene3D" id="2.40.10.170">
    <property type="match status" value="1"/>
</dbReference>
<keyword evidence="7 13" id="KW-1278">Translocase</keyword>
<evidence type="ECO:0000256" key="8">
    <source>
        <dbReference type="ARBA" id="ARBA00023065"/>
    </source>
</evidence>
<dbReference type="EC" id="7.1.2.2" evidence="13"/>
<evidence type="ECO:0000256" key="5">
    <source>
        <dbReference type="ARBA" id="ARBA00022781"/>
    </source>
</evidence>
<comment type="subcellular location">
    <subcellularLocation>
        <location evidence="13">Cell membrane</location>
        <topology evidence="13">Peripheral membrane protein</topology>
    </subcellularLocation>
    <subcellularLocation>
        <location evidence="1">Membrane</location>
        <topology evidence="1">Peripheral membrane protein</topology>
    </subcellularLocation>
</comment>
<dbReference type="InterPro" id="IPR005722">
    <property type="entry name" value="ATP_synth_F1_bsu"/>
</dbReference>
<comment type="function">
    <text evidence="13">Produces ATP from ADP in the presence of a proton gradient across the membrane. The catalytic sites are hosted primarily by the beta subunits.</text>
</comment>
<feature type="binding site" evidence="13">
    <location>
        <begin position="148"/>
        <end position="155"/>
    </location>
    <ligand>
        <name>ATP</name>
        <dbReference type="ChEBI" id="CHEBI:30616"/>
    </ligand>
</feature>
<evidence type="ECO:0000313" key="15">
    <source>
        <dbReference type="EMBL" id="MCS3903448.1"/>
    </source>
</evidence>
<dbReference type="SUPFAM" id="SSF50615">
    <property type="entry name" value="N-terminal domain of alpha and beta subunits of F1 ATP synthase"/>
    <property type="match status" value="1"/>
</dbReference>
<dbReference type="Pfam" id="PF22919">
    <property type="entry name" value="ATP-synt_VA_C"/>
    <property type="match status" value="1"/>
</dbReference>
<keyword evidence="8 13" id="KW-0406">Ion transport</keyword>
<comment type="caution">
    <text evidence="15">The sequence shown here is derived from an EMBL/GenBank/DDBJ whole genome shotgun (WGS) entry which is preliminary data.</text>
</comment>
<keyword evidence="6 13" id="KW-0067">ATP-binding</keyword>
<dbReference type="RefSeq" id="WP_259055221.1">
    <property type="nucleotide sequence ID" value="NZ_JANUCT010000008.1"/>
</dbReference>
<keyword evidence="2 13" id="KW-0813">Transport</keyword>
<comment type="similarity">
    <text evidence="12">Belongs to the ATPase alpha/beta chains family. T3SS ATPase subfamily.</text>
</comment>
<dbReference type="Pfam" id="PF02874">
    <property type="entry name" value="ATP-synt_ab_N"/>
    <property type="match status" value="1"/>
</dbReference>
<keyword evidence="4 13" id="KW-0547">Nucleotide-binding</keyword>
<comment type="catalytic activity">
    <reaction evidence="13">
        <text>ATP + H2O + 4 H(+)(in) = ADP + phosphate + 5 H(+)(out)</text>
        <dbReference type="Rhea" id="RHEA:57720"/>
        <dbReference type="ChEBI" id="CHEBI:15377"/>
        <dbReference type="ChEBI" id="CHEBI:15378"/>
        <dbReference type="ChEBI" id="CHEBI:30616"/>
        <dbReference type="ChEBI" id="CHEBI:43474"/>
        <dbReference type="ChEBI" id="CHEBI:456216"/>
        <dbReference type="EC" id="7.1.2.2"/>
    </reaction>
</comment>
<dbReference type="SMART" id="SM00382">
    <property type="entry name" value="AAA"/>
    <property type="match status" value="1"/>
</dbReference>
<feature type="domain" description="AAA+ ATPase" evidence="14">
    <location>
        <begin position="140"/>
        <end position="325"/>
    </location>
</feature>
<dbReference type="SUPFAM" id="SSF47917">
    <property type="entry name" value="C-terminal domain of alpha and beta subunits of F1 ATP synthase"/>
    <property type="match status" value="1"/>
</dbReference>
<keyword evidence="5 13" id="KW-0375">Hydrogen ion transport</keyword>
<evidence type="ECO:0000256" key="6">
    <source>
        <dbReference type="ARBA" id="ARBA00022840"/>
    </source>
</evidence>
<dbReference type="FunFam" id="1.10.1140.10:FF:000001">
    <property type="entry name" value="ATP synthase subunit beta"/>
    <property type="match status" value="1"/>
</dbReference>
<organism evidence="15 16">
    <name type="scientific">Methylohalomonas lacus</name>
    <dbReference type="NCBI Taxonomy" id="398773"/>
    <lineage>
        <taxon>Bacteria</taxon>
        <taxon>Pseudomonadati</taxon>
        <taxon>Pseudomonadota</taxon>
        <taxon>Gammaproteobacteria</taxon>
        <taxon>Methylohalomonadales</taxon>
        <taxon>Methylohalomonadaceae</taxon>
        <taxon>Methylohalomonas</taxon>
    </lineage>
</organism>
<name>A0AAE3HMZ0_9GAMM</name>
<dbReference type="Gene3D" id="3.40.50.300">
    <property type="entry name" value="P-loop containing nucleotide triphosphate hydrolases"/>
    <property type="match status" value="1"/>
</dbReference>
<keyword evidence="10 13" id="KW-0139">CF(1)</keyword>
<evidence type="ECO:0000256" key="1">
    <source>
        <dbReference type="ARBA" id="ARBA00004170"/>
    </source>
</evidence>
<evidence type="ECO:0000256" key="9">
    <source>
        <dbReference type="ARBA" id="ARBA00023136"/>
    </source>
</evidence>
<dbReference type="CDD" id="cd18115">
    <property type="entry name" value="ATP-synt_F1_beta_N"/>
    <property type="match status" value="1"/>
</dbReference>
<protein>
    <recommendedName>
        <fullName evidence="13">ATP synthase subunit beta</fullName>
        <ecNumber evidence="13">7.1.2.2</ecNumber>
    </recommendedName>
    <alternativeName>
        <fullName evidence="13">ATP synthase F1 sector subunit beta</fullName>
    </alternativeName>
    <alternativeName>
        <fullName evidence="13">F-ATPase subunit beta</fullName>
    </alternativeName>
</protein>
<dbReference type="InterPro" id="IPR003593">
    <property type="entry name" value="AAA+_ATPase"/>
</dbReference>
<dbReference type="GO" id="GO:0005886">
    <property type="term" value="C:plasma membrane"/>
    <property type="evidence" value="ECO:0007669"/>
    <property type="project" value="UniProtKB-SubCell"/>
</dbReference>
<dbReference type="FunFam" id="3.40.50.300:FF:000004">
    <property type="entry name" value="ATP synthase subunit beta"/>
    <property type="match status" value="1"/>
</dbReference>
<dbReference type="PANTHER" id="PTHR15184:SF71">
    <property type="entry name" value="ATP SYNTHASE SUBUNIT BETA, MITOCHONDRIAL"/>
    <property type="match status" value="1"/>
</dbReference>
<dbReference type="InterPro" id="IPR050053">
    <property type="entry name" value="ATPase_alpha/beta_chains"/>
</dbReference>